<sequence>MEYDIDIKNYYKINEFIYVWRQNYGKIIKKRYDAY</sequence>
<dbReference type="AlphaFoldDB" id="A0A0C1U3A8"/>
<reference evidence="1 2" key="1">
    <citation type="journal article" date="2015" name="Infect. Genet. Evol.">
        <title>Genomic sequences of six botulinum neurotoxin-producing strains representing three clostridial species illustrate the mobility and diversity of botulinum neurotoxin genes.</title>
        <authorList>
            <person name="Smith T.J."/>
            <person name="Hill K.K."/>
            <person name="Xie G."/>
            <person name="Foley B.T."/>
            <person name="Williamson C.H."/>
            <person name="Foster J.T."/>
            <person name="Johnson S.L."/>
            <person name="Chertkov O."/>
            <person name="Teshima H."/>
            <person name="Gibbons H.S."/>
            <person name="Johnsky L.A."/>
            <person name="Karavis M.A."/>
            <person name="Smith L.A."/>
        </authorList>
    </citation>
    <scope>NUCLEOTIDE SEQUENCE [LARGE SCALE GENOMIC DNA]</scope>
    <source>
        <strain evidence="1 2">CDC 2741</strain>
    </source>
</reference>
<dbReference type="Proteomes" id="UP000031366">
    <property type="component" value="Unassembled WGS sequence"/>
</dbReference>
<evidence type="ECO:0000313" key="2">
    <source>
        <dbReference type="Proteomes" id="UP000031366"/>
    </source>
</evidence>
<keyword evidence="2" id="KW-1185">Reference proteome</keyword>
<dbReference type="EMBL" id="AYSO01000018">
    <property type="protein sequence ID" value="KIE45958.1"/>
    <property type="molecule type" value="Genomic_DNA"/>
</dbReference>
<organism evidence="1 2">
    <name type="scientific">Clostridium argentinense CDC 2741</name>
    <dbReference type="NCBI Taxonomy" id="1418104"/>
    <lineage>
        <taxon>Bacteria</taxon>
        <taxon>Bacillati</taxon>
        <taxon>Bacillota</taxon>
        <taxon>Clostridia</taxon>
        <taxon>Eubacteriales</taxon>
        <taxon>Clostridiaceae</taxon>
        <taxon>Clostridium</taxon>
    </lineage>
</organism>
<evidence type="ECO:0000313" key="1">
    <source>
        <dbReference type="EMBL" id="KIE45958.1"/>
    </source>
</evidence>
<protein>
    <submittedName>
        <fullName evidence="1">Uncharacterized protein</fullName>
    </submittedName>
</protein>
<gene>
    <name evidence="1" type="ORF">U732_2091</name>
</gene>
<name>A0A0C1U3A8_9CLOT</name>
<accession>A0A0C1U3A8</accession>
<proteinExistence type="predicted"/>
<comment type="caution">
    <text evidence="1">The sequence shown here is derived from an EMBL/GenBank/DDBJ whole genome shotgun (WGS) entry which is preliminary data.</text>
</comment>